<evidence type="ECO:0000256" key="1">
    <source>
        <dbReference type="SAM" id="MobiDB-lite"/>
    </source>
</evidence>
<dbReference type="EMBL" id="CAXDID020000019">
    <property type="protein sequence ID" value="CAL5985780.1"/>
    <property type="molecule type" value="Genomic_DNA"/>
</dbReference>
<keyword evidence="3" id="KW-1185">Reference proteome</keyword>
<sequence length="281" mass="32354">MNRPSSNLNGECDIQISGISQIHPDKDISMRDSPEKHMNKSKEQINSKYKNNTTDDAPISNQIMRDCLNIKYFKNQVYDPTNSHFAKEPKSTLEKTHDVIADARESNPQLQNTAEVQRLLAQANKFQAQYDEQMNLRRGIEANHQKYQNSILLKETLKNAPLFSLESTKEGREFKSQYLSLYDQQKLAGSYKLSNSKHYSNNYNAKNKFKGLNNLNSEISKITKLPKVFKSKEALYEAVSNVAVVKGLKLQLEMEKRQKEDGKMKFMTEVVEESDGEEIEF</sequence>
<feature type="compositionally biased region" description="Basic and acidic residues" evidence="1">
    <location>
        <begin position="23"/>
        <end position="45"/>
    </location>
</feature>
<proteinExistence type="predicted"/>
<gene>
    <name evidence="2" type="ORF">HINF_LOCUS9095</name>
</gene>
<name>A0ABP1H4C0_9EUKA</name>
<feature type="compositionally biased region" description="Polar residues" evidence="1">
    <location>
        <begin position="46"/>
        <end position="57"/>
    </location>
</feature>
<dbReference type="Proteomes" id="UP001642409">
    <property type="component" value="Unassembled WGS sequence"/>
</dbReference>
<accession>A0ABP1H4C0</accession>
<reference evidence="2 3" key="1">
    <citation type="submission" date="2024-07" db="EMBL/GenBank/DDBJ databases">
        <authorList>
            <person name="Akdeniz Z."/>
        </authorList>
    </citation>
    <scope>NUCLEOTIDE SEQUENCE [LARGE SCALE GENOMIC DNA]</scope>
</reference>
<organism evidence="2 3">
    <name type="scientific">Hexamita inflata</name>
    <dbReference type="NCBI Taxonomy" id="28002"/>
    <lineage>
        <taxon>Eukaryota</taxon>
        <taxon>Metamonada</taxon>
        <taxon>Diplomonadida</taxon>
        <taxon>Hexamitidae</taxon>
        <taxon>Hexamitinae</taxon>
        <taxon>Hexamita</taxon>
    </lineage>
</organism>
<evidence type="ECO:0000313" key="3">
    <source>
        <dbReference type="Proteomes" id="UP001642409"/>
    </source>
</evidence>
<evidence type="ECO:0000313" key="2">
    <source>
        <dbReference type="EMBL" id="CAL5985780.1"/>
    </source>
</evidence>
<feature type="region of interest" description="Disordered" evidence="1">
    <location>
        <begin position="18"/>
        <end position="57"/>
    </location>
</feature>
<comment type="caution">
    <text evidence="2">The sequence shown here is derived from an EMBL/GenBank/DDBJ whole genome shotgun (WGS) entry which is preliminary data.</text>
</comment>
<protein>
    <submittedName>
        <fullName evidence="2">Uncharacterized protein</fullName>
    </submittedName>
</protein>